<evidence type="ECO:0000313" key="1">
    <source>
        <dbReference type="EMBL" id="MDG3007617.1"/>
    </source>
</evidence>
<organism evidence="1 2">
    <name type="scientific">Paludisphaera mucosa</name>
    <dbReference type="NCBI Taxonomy" id="3030827"/>
    <lineage>
        <taxon>Bacteria</taxon>
        <taxon>Pseudomonadati</taxon>
        <taxon>Planctomycetota</taxon>
        <taxon>Planctomycetia</taxon>
        <taxon>Isosphaerales</taxon>
        <taxon>Isosphaeraceae</taxon>
        <taxon>Paludisphaera</taxon>
    </lineage>
</organism>
<sequence>MKCNNGLLLIIVGAVLVLSPIFLHAISNAQDKERIERFYNSNSNHVVLPNALEPTDFGGSHWACLGLGAALTFIGVGRSRPVSTAKPTSWATAEV</sequence>
<dbReference type="RefSeq" id="WP_277863891.1">
    <property type="nucleotide sequence ID" value="NZ_JARRAG010000002.1"/>
</dbReference>
<evidence type="ECO:0000313" key="2">
    <source>
        <dbReference type="Proteomes" id="UP001216907"/>
    </source>
</evidence>
<name>A0ABT6FJ60_9BACT</name>
<proteinExistence type="predicted"/>
<protein>
    <submittedName>
        <fullName evidence="1">Uncharacterized protein</fullName>
    </submittedName>
</protein>
<accession>A0ABT6FJ60</accession>
<reference evidence="1 2" key="1">
    <citation type="submission" date="2023-03" db="EMBL/GenBank/DDBJ databases">
        <title>Paludisphaera mucosa sp. nov. a novel planctomycete from northern fen.</title>
        <authorList>
            <person name="Ivanova A."/>
        </authorList>
    </citation>
    <scope>NUCLEOTIDE SEQUENCE [LARGE SCALE GENOMIC DNA]</scope>
    <source>
        <strain evidence="1 2">Pla2</strain>
    </source>
</reference>
<keyword evidence="2" id="KW-1185">Reference proteome</keyword>
<dbReference type="EMBL" id="JARRAG010000002">
    <property type="protein sequence ID" value="MDG3007617.1"/>
    <property type="molecule type" value="Genomic_DNA"/>
</dbReference>
<comment type="caution">
    <text evidence="1">The sequence shown here is derived from an EMBL/GenBank/DDBJ whole genome shotgun (WGS) entry which is preliminary data.</text>
</comment>
<gene>
    <name evidence="1" type="ORF">PZE19_27960</name>
</gene>
<dbReference type="Proteomes" id="UP001216907">
    <property type="component" value="Unassembled WGS sequence"/>
</dbReference>